<evidence type="ECO:0000256" key="1">
    <source>
        <dbReference type="SAM" id="MobiDB-lite"/>
    </source>
</evidence>
<accession>A0A8R1Y9N7</accession>
<dbReference type="Proteomes" id="UP000005239">
    <property type="component" value="Unassembled WGS sequence"/>
</dbReference>
<gene>
    <name evidence="2" type="primary">WBGene00094799</name>
</gene>
<sequence>MATCNSVASAATEDNCPICFDTLATKRILILHPCMHRFHHTCIMFWFESRPTFEKSEFTCCLCRTVLKRPCDEKGELVMLTYPMEEKGDKIDVDRIRNTISLVKLWTVISGSLDKLKDDKKNAQIGNKVDEFIADIDEETVKLQERQKSTEIVFVRKTLSVSSKVRKLFAERRLRQRIIASAFEVVRTRGQKRALEQKRVDAEEAFEKEMEGVAVTARKEFRQLCAAALAAAAARNATAAGQARQRSRAVAKRSAQTNNEQQPKRSR</sequence>
<dbReference type="SUPFAM" id="SSF57850">
    <property type="entry name" value="RING/U-box"/>
    <property type="match status" value="1"/>
</dbReference>
<organism evidence="2 3">
    <name type="scientific">Pristionchus pacificus</name>
    <name type="common">Parasitic nematode worm</name>
    <dbReference type="NCBI Taxonomy" id="54126"/>
    <lineage>
        <taxon>Eukaryota</taxon>
        <taxon>Metazoa</taxon>
        <taxon>Ecdysozoa</taxon>
        <taxon>Nematoda</taxon>
        <taxon>Chromadorea</taxon>
        <taxon>Rhabditida</taxon>
        <taxon>Rhabditina</taxon>
        <taxon>Diplogasteromorpha</taxon>
        <taxon>Diplogasteroidea</taxon>
        <taxon>Neodiplogasteridae</taxon>
        <taxon>Pristionchus</taxon>
    </lineage>
</organism>
<reference evidence="2" key="2">
    <citation type="submission" date="2022-06" db="UniProtKB">
        <authorList>
            <consortium name="EnsemblMetazoa"/>
        </authorList>
    </citation>
    <scope>IDENTIFICATION</scope>
    <source>
        <strain evidence="2">PS312</strain>
    </source>
</reference>
<keyword evidence="3" id="KW-1185">Reference proteome</keyword>
<evidence type="ECO:0000313" key="3">
    <source>
        <dbReference type="Proteomes" id="UP000005239"/>
    </source>
</evidence>
<reference evidence="3" key="1">
    <citation type="journal article" date="2008" name="Nat. Genet.">
        <title>The Pristionchus pacificus genome provides a unique perspective on nematode lifestyle and parasitism.</title>
        <authorList>
            <person name="Dieterich C."/>
            <person name="Clifton S.W."/>
            <person name="Schuster L.N."/>
            <person name="Chinwalla A."/>
            <person name="Delehaunty K."/>
            <person name="Dinkelacker I."/>
            <person name="Fulton L."/>
            <person name="Fulton R."/>
            <person name="Godfrey J."/>
            <person name="Minx P."/>
            <person name="Mitreva M."/>
            <person name="Roeseler W."/>
            <person name="Tian H."/>
            <person name="Witte H."/>
            <person name="Yang S.P."/>
            <person name="Wilson R.K."/>
            <person name="Sommer R.J."/>
        </authorList>
    </citation>
    <scope>NUCLEOTIDE SEQUENCE [LARGE SCALE GENOMIC DNA]</scope>
    <source>
        <strain evidence="3">PS312</strain>
    </source>
</reference>
<accession>A0A454XX15</accession>
<dbReference type="PANTHER" id="PTHR12109">
    <property type="entry name" value="RING FINGER PROTEIN 141-RELATED"/>
    <property type="match status" value="1"/>
</dbReference>
<dbReference type="OrthoDB" id="4348522at2759"/>
<proteinExistence type="predicted"/>
<dbReference type="Pfam" id="PF13639">
    <property type="entry name" value="zf-RING_2"/>
    <property type="match status" value="1"/>
</dbReference>
<dbReference type="SMART" id="SM00184">
    <property type="entry name" value="RING"/>
    <property type="match status" value="1"/>
</dbReference>
<dbReference type="PROSITE" id="PS50089">
    <property type="entry name" value="ZF_RING_2"/>
    <property type="match status" value="1"/>
</dbReference>
<dbReference type="GO" id="GO:0061630">
    <property type="term" value="F:ubiquitin protein ligase activity"/>
    <property type="evidence" value="ECO:0000318"/>
    <property type="project" value="GO_Central"/>
</dbReference>
<evidence type="ECO:0000313" key="2">
    <source>
        <dbReference type="EnsemblMetazoa" id="PPA05245.1"/>
    </source>
</evidence>
<dbReference type="Gene3D" id="3.30.40.10">
    <property type="entry name" value="Zinc/RING finger domain, C3HC4 (zinc finger)"/>
    <property type="match status" value="1"/>
</dbReference>
<protein>
    <submittedName>
        <fullName evidence="2">Zinc finger protein</fullName>
    </submittedName>
</protein>
<dbReference type="InterPro" id="IPR047126">
    <property type="entry name" value="RNF141-like"/>
</dbReference>
<dbReference type="PANTHER" id="PTHR12109:SF5">
    <property type="entry name" value="RING-TYPE DOMAIN-CONTAINING PROTEIN"/>
    <property type="match status" value="1"/>
</dbReference>
<dbReference type="EnsemblMetazoa" id="PPA05245.1">
    <property type="protein sequence ID" value="PPA05245.1"/>
    <property type="gene ID" value="WBGene00094799"/>
</dbReference>
<dbReference type="GO" id="GO:0043161">
    <property type="term" value="P:proteasome-mediated ubiquitin-dependent protein catabolic process"/>
    <property type="evidence" value="ECO:0000318"/>
    <property type="project" value="GO_Central"/>
</dbReference>
<feature type="region of interest" description="Disordered" evidence="1">
    <location>
        <begin position="238"/>
        <end position="267"/>
    </location>
</feature>
<dbReference type="InterPro" id="IPR013083">
    <property type="entry name" value="Znf_RING/FYVE/PHD"/>
</dbReference>
<dbReference type="AlphaFoldDB" id="A0A454XX15"/>
<name>A0A454XX15_PRIPA</name>
<dbReference type="InterPro" id="IPR001841">
    <property type="entry name" value="Znf_RING"/>
</dbReference>
<dbReference type="GO" id="GO:0012505">
    <property type="term" value="C:endomembrane system"/>
    <property type="evidence" value="ECO:0000318"/>
    <property type="project" value="GO_Central"/>
</dbReference>